<evidence type="ECO:0000313" key="1">
    <source>
        <dbReference type="EMBL" id="CNH95037.1"/>
    </source>
</evidence>
<organism evidence="1 2">
    <name type="scientific">Yersinia similis</name>
    <dbReference type="NCBI Taxonomy" id="367190"/>
    <lineage>
        <taxon>Bacteria</taxon>
        <taxon>Pseudomonadati</taxon>
        <taxon>Pseudomonadota</taxon>
        <taxon>Gammaproteobacteria</taxon>
        <taxon>Enterobacterales</taxon>
        <taxon>Yersiniaceae</taxon>
        <taxon>Yersinia</taxon>
    </lineage>
</organism>
<dbReference type="Pfam" id="PF16809">
    <property type="entry name" value="NleF_casp_inhib"/>
    <property type="match status" value="1"/>
</dbReference>
<accession>A0A0T9Q442</accession>
<dbReference type="Gene3D" id="1.20.1260.90">
    <property type="match status" value="1"/>
</dbReference>
<dbReference type="Proteomes" id="UP000038204">
    <property type="component" value="Unassembled WGS sequence"/>
</dbReference>
<gene>
    <name evidence="1" type="ORF">ERS008667_01980</name>
</gene>
<protein>
    <submittedName>
        <fullName evidence="1">Uncharacterized protein</fullName>
    </submittedName>
</protein>
<name>A0A0T9Q442_9GAMM</name>
<dbReference type="InterPro" id="IPR038334">
    <property type="entry name" value="NleF_sf"/>
</dbReference>
<proteinExistence type="predicted"/>
<dbReference type="EMBL" id="CQBK01000012">
    <property type="protein sequence ID" value="CNH95037.1"/>
    <property type="molecule type" value="Genomic_DNA"/>
</dbReference>
<sequence length="220" mass="24906">MPECISADFSPTYSCSNIEDVKDTYCKILSDSDINKCRLPSEQESKLDEIKSIIQDIHQKEVNKTSVKKNLNTLKSEFRQLIEISAKLREKIYEVMIHKKTGAEMLEFRPGYDKSDRDNYINGLIYLYKIHQCVSDSIENAPKNYKGLLKKIIDTKDKSPVHGDIKSLSEGHEVPTLKYNNTENSKSGCRSEEIAEGCCKITGSSTMLLASIFGCIVFCL</sequence>
<evidence type="ECO:0000313" key="2">
    <source>
        <dbReference type="Proteomes" id="UP000038204"/>
    </source>
</evidence>
<reference evidence="1 2" key="1">
    <citation type="submission" date="2015-03" db="EMBL/GenBank/DDBJ databases">
        <authorList>
            <person name="Murphy D."/>
        </authorList>
    </citation>
    <scope>NUCLEOTIDE SEQUENCE [LARGE SCALE GENOMIC DNA]</scope>
    <source>
        <strain evidence="1 2">Y233</strain>
    </source>
</reference>
<dbReference type="InterPro" id="IPR031829">
    <property type="entry name" value="NleF"/>
</dbReference>
<dbReference type="RefSeq" id="WP_049599306.1">
    <property type="nucleotide sequence ID" value="NZ_CPZI01000012.1"/>
</dbReference>
<dbReference type="AlphaFoldDB" id="A0A0T9Q442"/>